<dbReference type="EMBL" id="WHVB01000004">
    <property type="protein sequence ID" value="KAF8483835.1"/>
    <property type="molecule type" value="Genomic_DNA"/>
</dbReference>
<evidence type="ECO:0000256" key="1">
    <source>
        <dbReference type="SAM" id="MobiDB-lite"/>
    </source>
</evidence>
<accession>A0A9P5N1F5</accession>
<dbReference type="OrthoDB" id="3270311at2759"/>
<protein>
    <submittedName>
        <fullName evidence="2">Uncharacterized protein</fullName>
    </submittedName>
</protein>
<sequence>MATKAGTSTPSSPLPSTASTLWGRLLGHDLSKATTAQSSLHAQLTPQDKAGTSTRILLHDTHARLEIFSERANAMFSGIEASRREMVRVREEVESAREKELDTITQLINRCQSSLQRTIGEPAQAREAAMMQASLTVTTERLHALEEKINTKLDALTAVECSSMLSVGKKTSNYIILHIASSSSKSDDPFSPRAVFAHPNPAEPNPRAACATPPDPPVRATSHKHRAQRHLGEDTRRLPVHMYRQLFEPIHRAFPPLYVTTEGEGRSTRGGKKKKKD</sequence>
<reference evidence="2" key="2">
    <citation type="journal article" date="2020" name="Nat. Commun.">
        <title>Large-scale genome sequencing of mycorrhizal fungi provides insights into the early evolution of symbiotic traits.</title>
        <authorList>
            <person name="Miyauchi S."/>
            <person name="Kiss E."/>
            <person name="Kuo A."/>
            <person name="Drula E."/>
            <person name="Kohler A."/>
            <person name="Sanchez-Garcia M."/>
            <person name="Morin E."/>
            <person name="Andreopoulos B."/>
            <person name="Barry K.W."/>
            <person name="Bonito G."/>
            <person name="Buee M."/>
            <person name="Carver A."/>
            <person name="Chen C."/>
            <person name="Cichocki N."/>
            <person name="Clum A."/>
            <person name="Culley D."/>
            <person name="Crous P.W."/>
            <person name="Fauchery L."/>
            <person name="Girlanda M."/>
            <person name="Hayes R.D."/>
            <person name="Keri Z."/>
            <person name="LaButti K."/>
            <person name="Lipzen A."/>
            <person name="Lombard V."/>
            <person name="Magnuson J."/>
            <person name="Maillard F."/>
            <person name="Murat C."/>
            <person name="Nolan M."/>
            <person name="Ohm R.A."/>
            <person name="Pangilinan J."/>
            <person name="Pereira M.F."/>
            <person name="Perotto S."/>
            <person name="Peter M."/>
            <person name="Pfister S."/>
            <person name="Riley R."/>
            <person name="Sitrit Y."/>
            <person name="Stielow J.B."/>
            <person name="Szollosi G."/>
            <person name="Zifcakova L."/>
            <person name="Stursova M."/>
            <person name="Spatafora J.W."/>
            <person name="Tedersoo L."/>
            <person name="Vaario L.M."/>
            <person name="Yamada A."/>
            <person name="Yan M."/>
            <person name="Wang P."/>
            <person name="Xu J."/>
            <person name="Bruns T."/>
            <person name="Baldrian P."/>
            <person name="Vilgalys R."/>
            <person name="Dunand C."/>
            <person name="Henrissat B."/>
            <person name="Grigoriev I.V."/>
            <person name="Hibbett D."/>
            <person name="Nagy L.G."/>
            <person name="Martin F.M."/>
        </authorList>
    </citation>
    <scope>NUCLEOTIDE SEQUENCE</scope>
    <source>
        <strain evidence="2">Prilba</strain>
    </source>
</reference>
<evidence type="ECO:0000313" key="3">
    <source>
        <dbReference type="Proteomes" id="UP000759537"/>
    </source>
</evidence>
<gene>
    <name evidence="2" type="ORF">DFH94DRAFT_724593</name>
</gene>
<feature type="region of interest" description="Disordered" evidence="1">
    <location>
        <begin position="258"/>
        <end position="277"/>
    </location>
</feature>
<dbReference type="AlphaFoldDB" id="A0A9P5N1F5"/>
<dbReference type="Proteomes" id="UP000759537">
    <property type="component" value="Unassembled WGS sequence"/>
</dbReference>
<organism evidence="2 3">
    <name type="scientific">Russula ochroleuca</name>
    <dbReference type="NCBI Taxonomy" id="152965"/>
    <lineage>
        <taxon>Eukaryota</taxon>
        <taxon>Fungi</taxon>
        <taxon>Dikarya</taxon>
        <taxon>Basidiomycota</taxon>
        <taxon>Agaricomycotina</taxon>
        <taxon>Agaricomycetes</taxon>
        <taxon>Russulales</taxon>
        <taxon>Russulaceae</taxon>
        <taxon>Russula</taxon>
    </lineage>
</organism>
<comment type="caution">
    <text evidence="2">The sequence shown here is derived from an EMBL/GenBank/DDBJ whole genome shotgun (WGS) entry which is preliminary data.</text>
</comment>
<name>A0A9P5N1F5_9AGAM</name>
<evidence type="ECO:0000313" key="2">
    <source>
        <dbReference type="EMBL" id="KAF8483835.1"/>
    </source>
</evidence>
<feature type="region of interest" description="Disordered" evidence="1">
    <location>
        <begin position="198"/>
        <end position="230"/>
    </location>
</feature>
<proteinExistence type="predicted"/>
<keyword evidence="3" id="KW-1185">Reference proteome</keyword>
<reference evidence="2" key="1">
    <citation type="submission" date="2019-10" db="EMBL/GenBank/DDBJ databases">
        <authorList>
            <consortium name="DOE Joint Genome Institute"/>
            <person name="Kuo A."/>
            <person name="Miyauchi S."/>
            <person name="Kiss E."/>
            <person name="Drula E."/>
            <person name="Kohler A."/>
            <person name="Sanchez-Garcia M."/>
            <person name="Andreopoulos B."/>
            <person name="Barry K.W."/>
            <person name="Bonito G."/>
            <person name="Buee M."/>
            <person name="Carver A."/>
            <person name="Chen C."/>
            <person name="Cichocki N."/>
            <person name="Clum A."/>
            <person name="Culley D."/>
            <person name="Crous P.W."/>
            <person name="Fauchery L."/>
            <person name="Girlanda M."/>
            <person name="Hayes R."/>
            <person name="Keri Z."/>
            <person name="LaButti K."/>
            <person name="Lipzen A."/>
            <person name="Lombard V."/>
            <person name="Magnuson J."/>
            <person name="Maillard F."/>
            <person name="Morin E."/>
            <person name="Murat C."/>
            <person name="Nolan M."/>
            <person name="Ohm R."/>
            <person name="Pangilinan J."/>
            <person name="Pereira M."/>
            <person name="Perotto S."/>
            <person name="Peter M."/>
            <person name="Riley R."/>
            <person name="Sitrit Y."/>
            <person name="Stielow B."/>
            <person name="Szollosi G."/>
            <person name="Zifcakova L."/>
            <person name="Stursova M."/>
            <person name="Spatafora J.W."/>
            <person name="Tedersoo L."/>
            <person name="Vaario L.-M."/>
            <person name="Yamada A."/>
            <person name="Yan M."/>
            <person name="Wang P."/>
            <person name="Xu J."/>
            <person name="Bruns T."/>
            <person name="Baldrian P."/>
            <person name="Vilgalys R."/>
            <person name="Henrissat B."/>
            <person name="Grigoriev I.V."/>
            <person name="Hibbett D."/>
            <person name="Nagy L.G."/>
            <person name="Martin F.M."/>
        </authorList>
    </citation>
    <scope>NUCLEOTIDE SEQUENCE</scope>
    <source>
        <strain evidence="2">Prilba</strain>
    </source>
</reference>